<dbReference type="PROSITE" id="PS50075">
    <property type="entry name" value="CARRIER"/>
    <property type="match status" value="1"/>
</dbReference>
<reference evidence="5 6" key="1">
    <citation type="submission" date="2019-07" db="EMBL/GenBank/DDBJ databases">
        <title>New species of Amycolatopsis and Streptomyces.</title>
        <authorList>
            <person name="Duangmal K."/>
            <person name="Teo W.F.A."/>
            <person name="Lipun K."/>
        </authorList>
    </citation>
    <scope>NUCLEOTIDE SEQUENCE [LARGE SCALE GENOMIC DNA]</scope>
    <source>
        <strain evidence="5 6">TISTR 2346</strain>
    </source>
</reference>
<dbReference type="AlphaFoldDB" id="A0A5N8WCC2"/>
<evidence type="ECO:0000313" key="5">
    <source>
        <dbReference type="EMBL" id="MPY43785.1"/>
    </source>
</evidence>
<dbReference type="InterPro" id="IPR020835">
    <property type="entry name" value="Catalase_sf"/>
</dbReference>
<proteinExistence type="predicted"/>
<keyword evidence="6" id="KW-1185">Reference proteome</keyword>
<organism evidence="5 6">
    <name type="scientific">Streptomyces phyllanthi</name>
    <dbReference type="NCBI Taxonomy" id="1803180"/>
    <lineage>
        <taxon>Bacteria</taxon>
        <taxon>Bacillati</taxon>
        <taxon>Actinomycetota</taxon>
        <taxon>Actinomycetes</taxon>
        <taxon>Kitasatosporales</taxon>
        <taxon>Streptomycetaceae</taxon>
        <taxon>Streptomyces</taxon>
    </lineage>
</organism>
<gene>
    <name evidence="5" type="ORF">FNH04_28975</name>
</gene>
<feature type="region of interest" description="Disordered" evidence="3">
    <location>
        <begin position="392"/>
        <end position="420"/>
    </location>
</feature>
<dbReference type="InterPro" id="IPR002937">
    <property type="entry name" value="Amino_oxidase"/>
</dbReference>
<dbReference type="Gene3D" id="1.10.405.20">
    <property type="match status" value="1"/>
</dbReference>
<dbReference type="InterPro" id="IPR029058">
    <property type="entry name" value="AB_hydrolase_fold"/>
</dbReference>
<comment type="caution">
    <text evidence="5">The sequence shown here is derived from an EMBL/GenBank/DDBJ whole genome shotgun (WGS) entry which is preliminary data.</text>
</comment>
<dbReference type="SMART" id="SM00824">
    <property type="entry name" value="PKS_TE"/>
    <property type="match status" value="1"/>
</dbReference>
<evidence type="ECO:0000256" key="3">
    <source>
        <dbReference type="SAM" id="MobiDB-lite"/>
    </source>
</evidence>
<dbReference type="Pfam" id="PF00975">
    <property type="entry name" value="Thioesterase"/>
    <property type="match status" value="1"/>
</dbReference>
<keyword evidence="1" id="KW-0596">Phosphopantetheine</keyword>
<feature type="compositionally biased region" description="Low complexity" evidence="3">
    <location>
        <begin position="399"/>
        <end position="420"/>
    </location>
</feature>
<dbReference type="GO" id="GO:0017000">
    <property type="term" value="P:antibiotic biosynthetic process"/>
    <property type="evidence" value="ECO:0007669"/>
    <property type="project" value="UniProtKB-ARBA"/>
</dbReference>
<dbReference type="Gene3D" id="3.30.70.1990">
    <property type="match status" value="1"/>
</dbReference>
<dbReference type="EMBL" id="VJZE01000258">
    <property type="protein sequence ID" value="MPY43785.1"/>
    <property type="molecule type" value="Genomic_DNA"/>
</dbReference>
<accession>A0A5N8WCC2</accession>
<dbReference type="Gene3D" id="1.10.1200.10">
    <property type="entry name" value="ACP-like"/>
    <property type="match status" value="1"/>
</dbReference>
<feature type="compositionally biased region" description="Basic and acidic residues" evidence="3">
    <location>
        <begin position="113"/>
        <end position="136"/>
    </location>
</feature>
<dbReference type="GO" id="GO:0016491">
    <property type="term" value="F:oxidoreductase activity"/>
    <property type="evidence" value="ECO:0007669"/>
    <property type="project" value="InterPro"/>
</dbReference>
<dbReference type="InterPro" id="IPR001031">
    <property type="entry name" value="Thioesterase"/>
</dbReference>
<protein>
    <submittedName>
        <fullName evidence="5">FAD-dependent oxidoreductase</fullName>
    </submittedName>
</protein>
<dbReference type="PANTHER" id="PTHR42923">
    <property type="entry name" value="PROTOPORPHYRINOGEN OXIDASE"/>
    <property type="match status" value="1"/>
</dbReference>
<dbReference type="GO" id="GO:0020037">
    <property type="term" value="F:heme binding"/>
    <property type="evidence" value="ECO:0007669"/>
    <property type="project" value="InterPro"/>
</dbReference>
<sequence length="1252" mass="134686">MNARELPGVVLAEGPRDPRMYDVDEDFRRVLIDMSALTVASGIRKDRFFHATSAAVGGRLDVVAGPGVPAHRFFRPGRTFRALARFSNSIGTDDVSPTVRGLTLRLIEDSGSDGDRGSEGGRGSDGDGGGDGDRGGDWTTAPGLLDLTFNTGECFFASTAEIFRRSFGTPRERQEVIGENPRVRSVIWDNIRNAGSYATYDLYSQVPQGFLDDNGRTWLARYRVRPLDEPCDPAPYDHGDALWPPDAPNEIGRPADDPRPPAVMRDGLRAQAADAGIRSVLQIQLHPLTDSAAENEAALDASRPWSGERYPWADLAHLVLDTVLDDDTVNRLRFDPALAPPELGIALARSPHSTASLNHLRALIYQATSYARLGLPTPVELAELLRPVVDRAPSRKPSDTAPATSAEAAPGSAPAAAAVDASATTEPRTVCVLGAGPTGLTTALELERAGHRVIVLEARDSVAGKCETVDVDGLPYDLGGHICTNRYEQTAALAQELGLATEDITPIRVIEAGTSGLVAQNASFFRRDVFQRYTRLRAEQFPRIGEPGLAHSAKALSAPLSAWLAEHDLHAMADSFGTGYTAGGYGHLHDDPPALYFVKYAEMTGLMYGNKLLGHPGAFTITGGFASLWQRIADRLTDLRLGVRVRSIRRSTSGVRIEADGMTVEADDLVLTVPIDQVLPVLDATDAERDLASRIRYQPYDTVLCTAQGLPRSGFFFVESNAQGARAPGRSVAFHHRHPAADVYTCYTYRDEALDEDTLTGLLREDIEELGGRLQDVHLRRGWPFMPSFDSADLASGILDRLEELQGERHTYHAGSLQAYDLVESNVAYARDLVRRHFTPRTAGTGERTAPGGSTPDVRTARSGPITAAELTDWMTDRLAEELRLPAAEIDPHGPLEDLGLDSMAVAAVQAQLSDLLGFGIPQTVFFEQPTLAAVASYLADASAGADADGTRPASATPAVHQLPPHVLPLTPARPFFCVGGLGSSAAYLRHLARALGDTRPCYALQLPGLDGTQDPLDDVEEIARLFVEDVRRIQPHGPYRLGGHSSGGVFAYEMACRLRDMGEQVVQVVLLDSYVSVAGQPVPEDNDMAALGEMLLLRHMWCAAEDTCTCKVDYSRPLEEQGQAVAATLGAPDPDTAEKFLTTVLEVYQGGIRAIAVHTPRPSDIPVTLLKPVGGAGRTTPLRNLLQLDAPLNGWEHVKTGGLTVVPVTGDHVTLLAEPHVRDVAACVRTVLGDGPGFVSHHPGNGTGSLE</sequence>
<dbReference type="Gene3D" id="2.40.180.10">
    <property type="entry name" value="Catalase core domain"/>
    <property type="match status" value="1"/>
</dbReference>
<name>A0A5N8WCC2_9ACTN</name>
<feature type="region of interest" description="Disordered" evidence="3">
    <location>
        <begin position="840"/>
        <end position="862"/>
    </location>
</feature>
<dbReference type="SMART" id="SM01294">
    <property type="entry name" value="PKS_PP_betabranch"/>
    <property type="match status" value="1"/>
</dbReference>
<dbReference type="InterPro" id="IPR036188">
    <property type="entry name" value="FAD/NAD-bd_sf"/>
</dbReference>
<dbReference type="InterPro" id="IPR020802">
    <property type="entry name" value="TesA-like"/>
</dbReference>
<dbReference type="Gene3D" id="3.50.50.60">
    <property type="entry name" value="FAD/NAD(P)-binding domain"/>
    <property type="match status" value="1"/>
</dbReference>
<dbReference type="SUPFAM" id="SSF51905">
    <property type="entry name" value="FAD/NAD(P)-binding domain"/>
    <property type="match status" value="1"/>
</dbReference>
<evidence type="ECO:0000256" key="2">
    <source>
        <dbReference type="ARBA" id="ARBA00022553"/>
    </source>
</evidence>
<dbReference type="SUPFAM" id="SSF47336">
    <property type="entry name" value="ACP-like"/>
    <property type="match status" value="1"/>
</dbReference>
<dbReference type="InterPro" id="IPR009081">
    <property type="entry name" value="PP-bd_ACP"/>
</dbReference>
<dbReference type="Gene3D" id="3.40.50.1820">
    <property type="entry name" value="alpha/beta hydrolase"/>
    <property type="match status" value="1"/>
</dbReference>
<evidence type="ECO:0000256" key="1">
    <source>
        <dbReference type="ARBA" id="ARBA00022450"/>
    </source>
</evidence>
<dbReference type="SMART" id="SM00823">
    <property type="entry name" value="PKS_PP"/>
    <property type="match status" value="1"/>
</dbReference>
<evidence type="ECO:0000259" key="4">
    <source>
        <dbReference type="PROSITE" id="PS50075"/>
    </source>
</evidence>
<feature type="region of interest" description="Disordered" evidence="3">
    <location>
        <begin position="108"/>
        <end position="137"/>
    </location>
</feature>
<dbReference type="GO" id="GO:0031177">
    <property type="term" value="F:phosphopantetheine binding"/>
    <property type="evidence" value="ECO:0007669"/>
    <property type="project" value="InterPro"/>
</dbReference>
<evidence type="ECO:0000313" key="6">
    <source>
        <dbReference type="Proteomes" id="UP000326979"/>
    </source>
</evidence>
<keyword evidence="2" id="KW-0597">Phosphoprotein</keyword>
<feature type="domain" description="Carrier" evidence="4">
    <location>
        <begin position="869"/>
        <end position="943"/>
    </location>
</feature>
<dbReference type="SUPFAM" id="SSF53474">
    <property type="entry name" value="alpha/beta-Hydrolases"/>
    <property type="match status" value="1"/>
</dbReference>
<dbReference type="RefSeq" id="WP_152788736.1">
    <property type="nucleotide sequence ID" value="NZ_BAABEQ010000097.1"/>
</dbReference>
<dbReference type="OrthoDB" id="3971765at2"/>
<dbReference type="Proteomes" id="UP000326979">
    <property type="component" value="Unassembled WGS sequence"/>
</dbReference>
<dbReference type="Pfam" id="PF01593">
    <property type="entry name" value="Amino_oxidase"/>
    <property type="match status" value="1"/>
</dbReference>
<dbReference type="InterPro" id="IPR036736">
    <property type="entry name" value="ACP-like_sf"/>
</dbReference>
<dbReference type="InterPro" id="IPR020806">
    <property type="entry name" value="PKS_PP-bd"/>
</dbReference>
<dbReference type="InterPro" id="IPR050464">
    <property type="entry name" value="Zeta_carotene_desat/Oxidored"/>
</dbReference>
<dbReference type="SUPFAM" id="SSF56634">
    <property type="entry name" value="Heme-dependent catalase-like"/>
    <property type="match status" value="1"/>
</dbReference>
<dbReference type="Pfam" id="PF00550">
    <property type="entry name" value="PP-binding"/>
    <property type="match status" value="1"/>
</dbReference>